<dbReference type="InterPro" id="IPR010255">
    <property type="entry name" value="Haem_peroxidase_sf"/>
</dbReference>
<feature type="compositionally biased region" description="Low complexity" evidence="17">
    <location>
        <begin position="298"/>
        <end position="314"/>
    </location>
</feature>
<sequence>MRNFRMDFTRKLSFLVFMLCVLISLKNQNAETGRKASFQNPVERKLQEDDGLHEWLRYDYYNESCPLAERIIRSIVQELYGLRPDVAPALLRLVFHDCFVEFVLKECLLVAFKVFFYLLFLEDGILVAYSCTMGISSFRNFSGFSEISEKDSLPNESLKGYDVIDIIKSELEEACPGIVSCADIVALAARESVLMAGGPFYPLYTGRRDSIVAYPIIATYELPSPLDDLSKTVESFASRGFDERETVSLLGAHSTGTIHCKFFFHRLYNFSGGDGPDPSIDPEFLQLLRSNCNSIHHSSGPASASPSLSPLPSSEDNNISTVLSQDAGMKMDYEGPRTGFGTLYYRSLLQRKGLLFVDQQLTSGAETETWVQAYASDLSLFQRDFGLAMIKLSNLKVLTAPKGQVRLNCRKVN</sequence>
<proteinExistence type="inferred from homology"/>
<dbReference type="InterPro" id="IPR019794">
    <property type="entry name" value="Peroxidases_AS"/>
</dbReference>
<feature type="binding site" description="axial binding residue" evidence="13">
    <location>
        <position position="253"/>
    </location>
    <ligand>
        <name>heme b</name>
        <dbReference type="ChEBI" id="CHEBI:60344"/>
    </ligand>
    <ligandPart>
        <name>Fe</name>
        <dbReference type="ChEBI" id="CHEBI:18248"/>
    </ligandPart>
</feature>
<evidence type="ECO:0000256" key="8">
    <source>
        <dbReference type="ARBA" id="ARBA00023004"/>
    </source>
</evidence>
<dbReference type="SUPFAM" id="SSF48113">
    <property type="entry name" value="Heme-dependent peroxidases"/>
    <property type="match status" value="1"/>
</dbReference>
<evidence type="ECO:0000256" key="15">
    <source>
        <dbReference type="PIRSR" id="PIRSR600823-5"/>
    </source>
</evidence>
<reference evidence="19" key="2">
    <citation type="journal article" date="2024" name="Plant">
        <title>Genomic evolution and insights into agronomic trait innovations of Sesamum species.</title>
        <authorList>
            <person name="Miao H."/>
            <person name="Wang L."/>
            <person name="Qu L."/>
            <person name="Liu H."/>
            <person name="Sun Y."/>
            <person name="Le M."/>
            <person name="Wang Q."/>
            <person name="Wei S."/>
            <person name="Zheng Y."/>
            <person name="Lin W."/>
            <person name="Duan Y."/>
            <person name="Cao H."/>
            <person name="Xiong S."/>
            <person name="Wang X."/>
            <person name="Wei L."/>
            <person name="Li C."/>
            <person name="Ma Q."/>
            <person name="Ju M."/>
            <person name="Zhao R."/>
            <person name="Li G."/>
            <person name="Mu C."/>
            <person name="Tian Q."/>
            <person name="Mei H."/>
            <person name="Zhang T."/>
            <person name="Gao T."/>
            <person name="Zhang H."/>
        </authorList>
    </citation>
    <scope>NUCLEOTIDE SEQUENCE</scope>
    <source>
        <strain evidence="19">K16</strain>
    </source>
</reference>
<comment type="cofactor">
    <cofactor evidence="13 16">
        <name>Ca(2+)</name>
        <dbReference type="ChEBI" id="CHEBI:29108"/>
    </cofactor>
    <text evidence="13 16">Binds 2 calcium ions per subunit.</text>
</comment>
<dbReference type="AlphaFoldDB" id="A0AAE1T7L2"/>
<dbReference type="GO" id="GO:0020037">
    <property type="term" value="F:heme binding"/>
    <property type="evidence" value="ECO:0007669"/>
    <property type="project" value="UniProtKB-UniRule"/>
</dbReference>
<accession>A0AAE1T7L2</accession>
<evidence type="ECO:0000259" key="18">
    <source>
        <dbReference type="PROSITE" id="PS50873"/>
    </source>
</evidence>
<comment type="function">
    <text evidence="16">Removal of H(2)O(2), oxidation of toxic reductants, biosynthesis and degradation of lignin, suberization, auxin catabolism, response to environmental stresses such as wounding, pathogen attack and oxidative stress.</text>
</comment>
<dbReference type="Proteomes" id="UP001289374">
    <property type="component" value="Unassembled WGS sequence"/>
</dbReference>
<evidence type="ECO:0000256" key="9">
    <source>
        <dbReference type="ARBA" id="ARBA00023157"/>
    </source>
</evidence>
<evidence type="ECO:0000256" key="1">
    <source>
        <dbReference type="ARBA" id="ARBA00000189"/>
    </source>
</evidence>
<feature type="chain" id="PRO_5041766138" description="Peroxidase" evidence="16">
    <location>
        <begin position="31"/>
        <end position="413"/>
    </location>
</feature>
<dbReference type="FunFam" id="1.10.420.10:FF:000001">
    <property type="entry name" value="Peroxidase"/>
    <property type="match status" value="1"/>
</dbReference>
<feature type="binding site" evidence="12">
    <location>
        <position position="223"/>
    </location>
    <ligand>
        <name>substrate</name>
    </ligand>
</feature>
<reference evidence="19" key="1">
    <citation type="submission" date="2020-06" db="EMBL/GenBank/DDBJ databases">
        <authorList>
            <person name="Li T."/>
            <person name="Hu X."/>
            <person name="Zhang T."/>
            <person name="Song X."/>
            <person name="Zhang H."/>
            <person name="Dai N."/>
            <person name="Sheng W."/>
            <person name="Hou X."/>
            <person name="Wei L."/>
        </authorList>
    </citation>
    <scope>NUCLEOTIDE SEQUENCE</scope>
    <source>
        <strain evidence="19">K16</strain>
        <tissue evidence="19">Leaf</tissue>
    </source>
</reference>
<dbReference type="GO" id="GO:0005576">
    <property type="term" value="C:extracellular region"/>
    <property type="evidence" value="ECO:0007669"/>
    <property type="project" value="UniProtKB-SubCell"/>
</dbReference>
<evidence type="ECO:0000256" key="17">
    <source>
        <dbReference type="SAM" id="MobiDB-lite"/>
    </source>
</evidence>
<dbReference type="CDD" id="cd00693">
    <property type="entry name" value="secretory_peroxidase"/>
    <property type="match status" value="1"/>
</dbReference>
<feature type="binding site" evidence="13">
    <location>
        <position position="100"/>
    </location>
    <ligand>
        <name>Ca(2+)</name>
        <dbReference type="ChEBI" id="CHEBI:29108"/>
        <label>1</label>
    </ligand>
</feature>
<dbReference type="PROSITE" id="PS00436">
    <property type="entry name" value="PEROXIDASE_2"/>
    <property type="match status" value="1"/>
</dbReference>
<feature type="active site" description="Proton acceptor" evidence="11">
    <location>
        <position position="96"/>
    </location>
</feature>
<evidence type="ECO:0000256" key="7">
    <source>
        <dbReference type="ARBA" id="ARBA00023002"/>
    </source>
</evidence>
<dbReference type="Gene3D" id="1.10.520.10">
    <property type="match status" value="1"/>
</dbReference>
<keyword evidence="16" id="KW-0964">Secreted</keyword>
<evidence type="ECO:0000256" key="5">
    <source>
        <dbReference type="ARBA" id="ARBA00022723"/>
    </source>
</evidence>
<dbReference type="EC" id="1.11.1.7" evidence="2 16"/>
<evidence type="ECO:0000256" key="14">
    <source>
        <dbReference type="PIRSR" id="PIRSR600823-4"/>
    </source>
</evidence>
<feature type="region of interest" description="Disordered" evidence="17">
    <location>
        <begin position="296"/>
        <end position="316"/>
    </location>
</feature>
<name>A0AAE1T7L2_9LAMI</name>
<dbReference type="GO" id="GO:0140825">
    <property type="term" value="F:lactoperoxidase activity"/>
    <property type="evidence" value="ECO:0007669"/>
    <property type="project" value="UniProtKB-EC"/>
</dbReference>
<evidence type="ECO:0000256" key="10">
    <source>
        <dbReference type="ARBA" id="ARBA00023180"/>
    </source>
</evidence>
<feature type="binding site" evidence="13">
    <location>
        <position position="149"/>
    </location>
    <ligand>
        <name>Ca(2+)</name>
        <dbReference type="ChEBI" id="CHEBI:29108"/>
        <label>1</label>
    </ligand>
</feature>
<feature type="disulfide bond" evidence="15">
    <location>
        <begin position="181"/>
        <end position="409"/>
    </location>
</feature>
<feature type="site" description="Transition state stabilizer" evidence="14">
    <location>
        <position position="92"/>
    </location>
</feature>
<keyword evidence="16" id="KW-0376">Hydrogen peroxide</keyword>
<dbReference type="EMBL" id="JACGWL010000673">
    <property type="protein sequence ID" value="KAK4382566.1"/>
    <property type="molecule type" value="Genomic_DNA"/>
</dbReference>
<feature type="binding site" evidence="13">
    <location>
        <position position="97"/>
    </location>
    <ligand>
        <name>Ca(2+)</name>
        <dbReference type="ChEBI" id="CHEBI:29108"/>
        <label>1</label>
    </ligand>
</feature>
<dbReference type="InterPro" id="IPR000823">
    <property type="entry name" value="Peroxidase_pln"/>
</dbReference>
<evidence type="ECO:0000256" key="4">
    <source>
        <dbReference type="ARBA" id="ARBA00022617"/>
    </source>
</evidence>
<evidence type="ECO:0000313" key="19">
    <source>
        <dbReference type="EMBL" id="KAK4382566.1"/>
    </source>
</evidence>
<feature type="domain" description="Plant heme peroxidase family profile" evidence="18">
    <location>
        <begin position="55"/>
        <end position="413"/>
    </location>
</feature>
<evidence type="ECO:0000313" key="20">
    <source>
        <dbReference type="Proteomes" id="UP001289374"/>
    </source>
</evidence>
<comment type="subcellular location">
    <subcellularLocation>
        <location evidence="16">Secreted</location>
    </subcellularLocation>
</comment>
<feature type="disulfide bond" evidence="15">
    <location>
        <begin position="65"/>
        <end position="175"/>
    </location>
</feature>
<evidence type="ECO:0000256" key="3">
    <source>
        <dbReference type="ARBA" id="ARBA00022559"/>
    </source>
</evidence>
<dbReference type="GO" id="GO:0046872">
    <property type="term" value="F:metal ion binding"/>
    <property type="evidence" value="ECO:0007669"/>
    <property type="project" value="UniProtKB-UniRule"/>
</dbReference>
<comment type="similarity">
    <text evidence="16">Belongs to the peroxidase family. Classical plant (class III) peroxidase subfamily.</text>
</comment>
<organism evidence="19 20">
    <name type="scientific">Sesamum angolense</name>
    <dbReference type="NCBI Taxonomy" id="2727404"/>
    <lineage>
        <taxon>Eukaryota</taxon>
        <taxon>Viridiplantae</taxon>
        <taxon>Streptophyta</taxon>
        <taxon>Embryophyta</taxon>
        <taxon>Tracheophyta</taxon>
        <taxon>Spermatophyta</taxon>
        <taxon>Magnoliopsida</taxon>
        <taxon>eudicotyledons</taxon>
        <taxon>Gunneridae</taxon>
        <taxon>Pentapetalae</taxon>
        <taxon>asterids</taxon>
        <taxon>lamiids</taxon>
        <taxon>Lamiales</taxon>
        <taxon>Pedaliaceae</taxon>
        <taxon>Sesamum</taxon>
    </lineage>
</organism>
<dbReference type="InterPro" id="IPR002016">
    <property type="entry name" value="Haem_peroxidase"/>
</dbReference>
<keyword evidence="7 16" id="KW-0560">Oxidoreductase</keyword>
<gene>
    <name evidence="19" type="ORF">Sango_2859600</name>
</gene>
<keyword evidence="20" id="KW-1185">Reference proteome</keyword>
<comment type="catalytic activity">
    <reaction evidence="1 16">
        <text>2 a phenolic donor + H2O2 = 2 a phenolic radical donor + 2 H2O</text>
        <dbReference type="Rhea" id="RHEA:56136"/>
        <dbReference type="ChEBI" id="CHEBI:15377"/>
        <dbReference type="ChEBI" id="CHEBI:16240"/>
        <dbReference type="ChEBI" id="CHEBI:139520"/>
        <dbReference type="ChEBI" id="CHEBI:139521"/>
        <dbReference type="EC" id="1.11.1.7"/>
    </reaction>
</comment>
<feature type="signal peptide" evidence="16">
    <location>
        <begin position="1"/>
        <end position="30"/>
    </location>
</feature>
<dbReference type="PRINTS" id="PR00458">
    <property type="entry name" value="PEROXIDASE"/>
</dbReference>
<evidence type="ECO:0000256" key="12">
    <source>
        <dbReference type="PIRSR" id="PIRSR600823-2"/>
    </source>
</evidence>
<evidence type="ECO:0000256" key="2">
    <source>
        <dbReference type="ARBA" id="ARBA00012313"/>
    </source>
</evidence>
<evidence type="ECO:0000256" key="13">
    <source>
        <dbReference type="PIRSR" id="PIRSR600823-3"/>
    </source>
</evidence>
<keyword evidence="4 16" id="KW-0349">Heme</keyword>
<dbReference type="Gene3D" id="1.10.420.10">
    <property type="entry name" value="Peroxidase, domain 2"/>
    <property type="match status" value="1"/>
</dbReference>
<keyword evidence="8 13" id="KW-0408">Iron</keyword>
<dbReference type="GO" id="GO:0042744">
    <property type="term" value="P:hydrogen peroxide catabolic process"/>
    <property type="evidence" value="ECO:0007669"/>
    <property type="project" value="UniProtKB-KW"/>
</dbReference>
<dbReference type="GO" id="GO:0006979">
    <property type="term" value="P:response to oxidative stress"/>
    <property type="evidence" value="ECO:0007669"/>
    <property type="project" value="UniProtKB-UniRule"/>
</dbReference>
<dbReference type="InterPro" id="IPR033905">
    <property type="entry name" value="Secretory_peroxidase"/>
</dbReference>
<feature type="disulfide bond" evidence="15">
    <location>
        <begin position="98"/>
        <end position="107"/>
    </location>
</feature>
<feature type="binding site" evidence="13">
    <location>
        <position position="332"/>
    </location>
    <ligand>
        <name>Ca(2+)</name>
        <dbReference type="ChEBI" id="CHEBI:29108"/>
        <label>2</label>
    </ligand>
</feature>
<keyword evidence="16" id="KW-0732">Signal</keyword>
<keyword evidence="6 13" id="KW-0106">Calcium</keyword>
<keyword evidence="5 13" id="KW-0479">Metal-binding</keyword>
<protein>
    <recommendedName>
        <fullName evidence="2 16">Peroxidase</fullName>
        <ecNumber evidence="2 16">1.11.1.7</ecNumber>
    </recommendedName>
</protein>
<comment type="caution">
    <text evidence="19">The sequence shown here is derived from an EMBL/GenBank/DDBJ whole genome shotgun (WGS) entry which is preliminary data.</text>
</comment>
<keyword evidence="9 15" id="KW-1015">Disulfide bond</keyword>
<evidence type="ECO:0000256" key="11">
    <source>
        <dbReference type="PIRSR" id="PIRSR600823-1"/>
    </source>
</evidence>
<feature type="disulfide bond" evidence="15">
    <location>
        <begin position="260"/>
        <end position="292"/>
    </location>
</feature>
<evidence type="ECO:0000256" key="16">
    <source>
        <dbReference type="RuleBase" id="RU362060"/>
    </source>
</evidence>
<dbReference type="PANTHER" id="PTHR31235">
    <property type="entry name" value="PEROXIDASE 25-RELATED"/>
    <property type="match status" value="1"/>
</dbReference>
<keyword evidence="10" id="KW-0325">Glycoprotein</keyword>
<dbReference type="PRINTS" id="PR00461">
    <property type="entry name" value="PLPEROXIDASE"/>
</dbReference>
<evidence type="ECO:0000256" key="6">
    <source>
        <dbReference type="ARBA" id="ARBA00022837"/>
    </source>
</evidence>
<dbReference type="Pfam" id="PF00141">
    <property type="entry name" value="peroxidase"/>
    <property type="match status" value="1"/>
</dbReference>
<dbReference type="PROSITE" id="PS50873">
    <property type="entry name" value="PEROXIDASE_4"/>
    <property type="match status" value="1"/>
</dbReference>
<keyword evidence="3 16" id="KW-0575">Peroxidase</keyword>
<comment type="cofactor">
    <cofactor evidence="13 16">
        <name>heme b</name>
        <dbReference type="ChEBI" id="CHEBI:60344"/>
    </cofactor>
    <text evidence="13 16">Binds 1 heme b (iron(II)-protoporphyrin IX) group per subunit.</text>
</comment>